<proteinExistence type="predicted"/>
<organism evidence="1">
    <name type="scientific">marine metagenome</name>
    <dbReference type="NCBI Taxonomy" id="408172"/>
    <lineage>
        <taxon>unclassified sequences</taxon>
        <taxon>metagenomes</taxon>
        <taxon>ecological metagenomes</taxon>
    </lineage>
</organism>
<accession>A0A383AVX6</accession>
<dbReference type="EMBL" id="UINC01195315">
    <property type="protein sequence ID" value="SVE11814.1"/>
    <property type="molecule type" value="Genomic_DNA"/>
</dbReference>
<sequence length="249" mass="28905">TLTYDWVERRGPGLRLDYQYAFKKGMRGEIMYHEFFERDPRDPENESGSLSADEIKSSELHPNRYKFNFNHNQQLDEQSNVIASLLVYSDSQYQREYEMIEKPSLTAQNFSANINRQFTKGSISLSVFQTREFSELALLNRNINSGPIYFPAISFQFSETFWKLDRTIVSGAISGYLERWKTNEGTSGEGVSLSPGLKSKFPVFRHFDAIININEKYSRTRSRDHNVPGSENEVVYQILYGKAKIWTTL</sequence>
<dbReference type="AlphaFoldDB" id="A0A383AVX6"/>
<gene>
    <name evidence="1" type="ORF">METZ01_LOCUS464668</name>
</gene>
<reference evidence="1" key="1">
    <citation type="submission" date="2018-05" db="EMBL/GenBank/DDBJ databases">
        <authorList>
            <person name="Lanie J.A."/>
            <person name="Ng W.-L."/>
            <person name="Kazmierczak K.M."/>
            <person name="Andrzejewski T.M."/>
            <person name="Davidsen T.M."/>
            <person name="Wayne K.J."/>
            <person name="Tettelin H."/>
            <person name="Glass J.I."/>
            <person name="Rusch D."/>
            <person name="Podicherti R."/>
            <person name="Tsui H.-C.T."/>
            <person name="Winkler M.E."/>
        </authorList>
    </citation>
    <scope>NUCLEOTIDE SEQUENCE</scope>
</reference>
<feature type="non-terminal residue" evidence="1">
    <location>
        <position position="1"/>
    </location>
</feature>
<feature type="non-terminal residue" evidence="1">
    <location>
        <position position="249"/>
    </location>
</feature>
<name>A0A383AVX6_9ZZZZ</name>
<protein>
    <recommendedName>
        <fullName evidence="2">TonB-dependent receptor-like beta-barrel domain-containing protein</fullName>
    </recommendedName>
</protein>
<evidence type="ECO:0008006" key="2">
    <source>
        <dbReference type="Google" id="ProtNLM"/>
    </source>
</evidence>
<evidence type="ECO:0000313" key="1">
    <source>
        <dbReference type="EMBL" id="SVE11814.1"/>
    </source>
</evidence>